<dbReference type="InterPro" id="IPR036651">
    <property type="entry name" value="Gln_synt_N_sf"/>
</dbReference>
<dbReference type="GO" id="GO:0003824">
    <property type="term" value="F:catalytic activity"/>
    <property type="evidence" value="ECO:0007669"/>
    <property type="project" value="InterPro"/>
</dbReference>
<dbReference type="FunFam" id="3.10.20.70:FF:000007">
    <property type="entry name" value="LOW QUALITY PROTEIN: lengsin"/>
    <property type="match status" value="1"/>
</dbReference>
<evidence type="ECO:0000256" key="6">
    <source>
        <dbReference type="PROSITE-ProRule" id="PRU01331"/>
    </source>
</evidence>
<dbReference type="GeneID" id="590331"/>
<comment type="function">
    <text evidence="2">May act as a component of the cytoskeleton or as a chaperone for the reorganization of intermediate filament proteins during terminal differentiation in the lens. Does not seem to have enzymatic activity.</text>
</comment>
<reference evidence="9" key="2">
    <citation type="submission" date="2021-01" db="UniProtKB">
        <authorList>
            <consortium name="EnsemblMetazoa"/>
        </authorList>
    </citation>
    <scope>IDENTIFICATION</scope>
</reference>
<dbReference type="InParanoid" id="A0A7M7RGV3"/>
<dbReference type="InterPro" id="IPR014746">
    <property type="entry name" value="Gln_synth/guanido_kin_cat_dom"/>
</dbReference>
<evidence type="ECO:0000313" key="10">
    <source>
        <dbReference type="Proteomes" id="UP000007110"/>
    </source>
</evidence>
<keyword evidence="10" id="KW-1185">Reference proteome</keyword>
<dbReference type="GO" id="GO:0005737">
    <property type="term" value="C:cytoplasm"/>
    <property type="evidence" value="ECO:0000318"/>
    <property type="project" value="GO_Central"/>
</dbReference>
<proteinExistence type="inferred from homology"/>
<evidence type="ECO:0000259" key="8">
    <source>
        <dbReference type="PROSITE" id="PS51987"/>
    </source>
</evidence>
<evidence type="ECO:0000256" key="5">
    <source>
        <dbReference type="ARBA" id="ARBA00042675"/>
    </source>
</evidence>
<dbReference type="FunFam" id="3.30.590.10:FF:000009">
    <property type="entry name" value="Lengsin, lens protein with glutamine synthetase domain"/>
    <property type="match status" value="1"/>
</dbReference>
<dbReference type="SUPFAM" id="SSF55931">
    <property type="entry name" value="Glutamine synthetase/guanido kinase"/>
    <property type="match status" value="1"/>
</dbReference>
<evidence type="ECO:0000256" key="4">
    <source>
        <dbReference type="ARBA" id="ARBA00039404"/>
    </source>
</evidence>
<dbReference type="OrthoDB" id="77835at2759"/>
<evidence type="ECO:0000256" key="7">
    <source>
        <dbReference type="RuleBase" id="RU000384"/>
    </source>
</evidence>
<dbReference type="PROSITE" id="PS51987">
    <property type="entry name" value="GS_CATALYTIC"/>
    <property type="match status" value="1"/>
</dbReference>
<evidence type="ECO:0000256" key="2">
    <source>
        <dbReference type="ARBA" id="ARBA00037583"/>
    </source>
</evidence>
<dbReference type="SUPFAM" id="SSF54368">
    <property type="entry name" value="Glutamine synthetase, N-terminal domain"/>
    <property type="match status" value="1"/>
</dbReference>
<dbReference type="PANTHER" id="PTHR43407:SF1">
    <property type="entry name" value="LENGSIN"/>
    <property type="match status" value="1"/>
</dbReference>
<protein>
    <recommendedName>
        <fullName evidence="4">Lengsin</fullName>
    </recommendedName>
    <alternativeName>
        <fullName evidence="5">Glutamate-ammonia ligase domain-containing protein 1</fullName>
    </alternativeName>
</protein>
<dbReference type="Pfam" id="PF00120">
    <property type="entry name" value="Gln-synt_C"/>
    <property type="match status" value="1"/>
</dbReference>
<comment type="similarity">
    <text evidence="1 6 7">Belongs to the glutamine synthetase family.</text>
</comment>
<evidence type="ECO:0000313" key="9">
    <source>
        <dbReference type="EnsemblMetazoa" id="XP_795033"/>
    </source>
</evidence>
<dbReference type="PANTHER" id="PTHR43407">
    <property type="entry name" value="GLUTAMINE SYNTHETASE"/>
    <property type="match status" value="1"/>
</dbReference>
<dbReference type="Gene3D" id="3.10.20.70">
    <property type="entry name" value="Glutamine synthetase, N-terminal domain"/>
    <property type="match status" value="1"/>
</dbReference>
<dbReference type="Gene3D" id="3.30.590.10">
    <property type="entry name" value="Glutamine synthetase/guanido kinase, catalytic domain"/>
    <property type="match status" value="1"/>
</dbReference>
<dbReference type="SMART" id="SM01230">
    <property type="entry name" value="Gln-synt_C"/>
    <property type="match status" value="1"/>
</dbReference>
<evidence type="ECO:0000256" key="3">
    <source>
        <dbReference type="ARBA" id="ARBA00038790"/>
    </source>
</evidence>
<evidence type="ECO:0000256" key="1">
    <source>
        <dbReference type="ARBA" id="ARBA00009897"/>
    </source>
</evidence>
<dbReference type="FunCoup" id="A0A7M7RGV3">
    <property type="interactions" value="39"/>
</dbReference>
<dbReference type="GO" id="GO:0016020">
    <property type="term" value="C:membrane"/>
    <property type="evidence" value="ECO:0000318"/>
    <property type="project" value="GO_Central"/>
</dbReference>
<dbReference type="RefSeq" id="XP_795033.2">
    <property type="nucleotide sequence ID" value="XM_789940.4"/>
</dbReference>
<dbReference type="Proteomes" id="UP000007110">
    <property type="component" value="Unassembled WGS sequence"/>
</dbReference>
<reference evidence="10" key="1">
    <citation type="submission" date="2015-02" db="EMBL/GenBank/DDBJ databases">
        <title>Genome sequencing for Strongylocentrotus purpuratus.</title>
        <authorList>
            <person name="Murali S."/>
            <person name="Liu Y."/>
            <person name="Vee V."/>
            <person name="English A."/>
            <person name="Wang M."/>
            <person name="Skinner E."/>
            <person name="Han Y."/>
            <person name="Muzny D.M."/>
            <person name="Worley K.C."/>
            <person name="Gibbs R.A."/>
        </authorList>
    </citation>
    <scope>NUCLEOTIDE SEQUENCE</scope>
</reference>
<dbReference type="OMA" id="QRCEDPD"/>
<dbReference type="InterPro" id="IPR008146">
    <property type="entry name" value="Gln_synth_cat_dom"/>
</dbReference>
<organism evidence="9 10">
    <name type="scientific">Strongylocentrotus purpuratus</name>
    <name type="common">Purple sea urchin</name>
    <dbReference type="NCBI Taxonomy" id="7668"/>
    <lineage>
        <taxon>Eukaryota</taxon>
        <taxon>Metazoa</taxon>
        <taxon>Echinodermata</taxon>
        <taxon>Eleutherozoa</taxon>
        <taxon>Echinozoa</taxon>
        <taxon>Echinoidea</taxon>
        <taxon>Euechinoidea</taxon>
        <taxon>Echinacea</taxon>
        <taxon>Camarodonta</taxon>
        <taxon>Echinidea</taxon>
        <taxon>Strongylocentrotidae</taxon>
        <taxon>Strongylocentrotus</taxon>
    </lineage>
</organism>
<sequence>MGVDSVTDIVGVIEVRRRHRGFILAGERYAELDDIGKLEFSLYFDVVVTFIAIDIGAGKELEVLDVTRSMERALKLIDLFGITSVRFEQTDYYGIPHCKVIPVKHFRDKAIHGQNFCLGYLSFNPHGQPIGGTGYGEEIHYEDAVCFPDLASFQVLPWCKKTARVLVEGVYEGKVVEGYPRVVARRQLERLEEMGYSLFSAHEFEFYMVDEKTQEPIDNSTNANATSRLFKIRDFTEDVLEGLPQAGVDLEFIGSESATGQFEITYRPSFGIRAADNAHTYKMGIKEIAQKHGYIASFMSKPWPDKSGSSAHFCHSLWDVTGEIPLLYDPSQPLQLSKLGQYWVAGLHAHACALAVLMGPTVNCLKRYKPFSFAPSNATWGMDNRTCAIRVRVQGAKGTYIENRMGASACNPYISLAATVAAGIDGIVRRLPLPERVIGDAYKDEDIPPLTPRLPNNMAEALDCLLNDEVMVSSLGQDFIKCFVAGKRNELELERAAIERGELHKWEHDYFFEVM</sequence>
<dbReference type="AlphaFoldDB" id="A0A7M7RGV3"/>
<comment type="subunit">
    <text evidence="3">Dodecamer. Interacts with BFSP2 and VIM.</text>
</comment>
<accession>A0A7M7RGV3</accession>
<dbReference type="EnsemblMetazoa" id="XM_789940">
    <property type="protein sequence ID" value="XP_795033"/>
    <property type="gene ID" value="LOC590331"/>
</dbReference>
<name>A0A7M7RGV3_STRPU</name>
<dbReference type="KEGG" id="spu:590331"/>
<feature type="domain" description="GS catalytic" evidence="8">
    <location>
        <begin position="180"/>
        <end position="515"/>
    </location>
</feature>